<dbReference type="AlphaFoldDB" id="A0A0L1JGR8"/>
<dbReference type="RefSeq" id="XP_015411864.1">
    <property type="nucleotide sequence ID" value="XM_015545914.1"/>
</dbReference>
<comment type="caution">
    <text evidence="2">The sequence shown here is derived from an EMBL/GenBank/DDBJ whole genome shotgun (WGS) entry which is preliminary data.</text>
</comment>
<sequence length="538" mass="60885">MIHVGMFLRQEGGEWRDCSEYLRFMDATPELHLTQLMHEVKVSEQEDVNSLTVSDMGDDVSLTLDPSLLDFSFPYIPTSSELYPINPLEIDQQLDQHLVPLPTFLDHDLDSENQLVLSGDGFIDRTAWLSTGSDLQQLHSARPNVSSSTMADGTSATEPGVSAEESEPTNISQPKIPSSARTGLPRRRSRYLIRRQDQQSGPIVIPNANAMGPMERWHPSAAHLDQHNHNVCHGDSGKPRSFRRKDHLVQHLRLMHNIDTLPLIDDWKISHSAVPSRCGFCEHSMDTWEQRVDHLAEHFRKNATMKDWKGDHGFPPSIAAQVTNSLPPYLIAEESQSLIPFSATNTHVQDHFVQISSRAHYLTEEQKASPDKVAEDAQAEAAAKPNISMSELSSFTQVLTLHLSHYAQEKIKQGVMPTDDMFQQEARRVLYDSEDSWNQTIADNPEWLSAFRHLHCGERNNIEPRSGGVESVDHHLEDIPQSVQTILRTYLFSLFPFRCIRHVRVTNCSFPSAVLQIPKKFVDLASVTWISDPNNHKL</sequence>
<feature type="compositionally biased region" description="Polar residues" evidence="1">
    <location>
        <begin position="139"/>
        <end position="157"/>
    </location>
</feature>
<feature type="region of interest" description="Disordered" evidence="1">
    <location>
        <begin position="139"/>
        <end position="186"/>
    </location>
</feature>
<proteinExistence type="predicted"/>
<keyword evidence="3" id="KW-1185">Reference proteome</keyword>
<evidence type="ECO:0000313" key="3">
    <source>
        <dbReference type="Proteomes" id="UP000037505"/>
    </source>
</evidence>
<feature type="compositionally biased region" description="Polar residues" evidence="1">
    <location>
        <begin position="168"/>
        <end position="181"/>
    </location>
</feature>
<dbReference type="STRING" id="1509407.A0A0L1JGR8"/>
<accession>A0A0L1JGR8</accession>
<dbReference type="Proteomes" id="UP000037505">
    <property type="component" value="Unassembled WGS sequence"/>
</dbReference>
<dbReference type="EMBL" id="JNOM01000007">
    <property type="protein sequence ID" value="KNG90941.1"/>
    <property type="molecule type" value="Genomic_DNA"/>
</dbReference>
<evidence type="ECO:0000313" key="2">
    <source>
        <dbReference type="EMBL" id="KNG90941.1"/>
    </source>
</evidence>
<dbReference type="GeneID" id="26802460"/>
<organism evidence="2 3">
    <name type="scientific">Aspergillus nomiae NRRL (strain ATCC 15546 / NRRL 13137 / CBS 260.88 / M93)</name>
    <dbReference type="NCBI Taxonomy" id="1509407"/>
    <lineage>
        <taxon>Eukaryota</taxon>
        <taxon>Fungi</taxon>
        <taxon>Dikarya</taxon>
        <taxon>Ascomycota</taxon>
        <taxon>Pezizomycotina</taxon>
        <taxon>Eurotiomycetes</taxon>
        <taxon>Eurotiomycetidae</taxon>
        <taxon>Eurotiales</taxon>
        <taxon>Aspergillaceae</taxon>
        <taxon>Aspergillus</taxon>
        <taxon>Aspergillus subgen. Circumdati</taxon>
    </lineage>
</organism>
<name>A0A0L1JGR8_ASPN3</name>
<protein>
    <recommendedName>
        <fullName evidence="4">C2H2-type domain-containing protein</fullName>
    </recommendedName>
</protein>
<reference evidence="2 3" key="1">
    <citation type="submission" date="2014-06" db="EMBL/GenBank/DDBJ databases">
        <title>The Genome of the Aflatoxigenic Filamentous Fungus Aspergillus nomius.</title>
        <authorList>
            <person name="Moore M.G."/>
            <person name="Shannon B.M."/>
            <person name="Brian M.M."/>
        </authorList>
    </citation>
    <scope>NUCLEOTIDE SEQUENCE [LARGE SCALE GENOMIC DNA]</scope>
    <source>
        <strain evidence="2 3">NRRL 13137</strain>
    </source>
</reference>
<dbReference type="OrthoDB" id="5399138at2759"/>
<evidence type="ECO:0000256" key="1">
    <source>
        <dbReference type="SAM" id="MobiDB-lite"/>
    </source>
</evidence>
<gene>
    <name evidence="2" type="ORF">ANOM_000656</name>
</gene>
<evidence type="ECO:0008006" key="4">
    <source>
        <dbReference type="Google" id="ProtNLM"/>
    </source>
</evidence>